<dbReference type="Proteomes" id="UP000076268">
    <property type="component" value="Unassembled WGS sequence"/>
</dbReference>
<protein>
    <recommendedName>
        <fullName evidence="3">DUF4177 domain-containing protein</fullName>
    </recommendedName>
</protein>
<evidence type="ECO:0008006" key="3">
    <source>
        <dbReference type="Google" id="ProtNLM"/>
    </source>
</evidence>
<gene>
    <name evidence="1" type="ORF">AXX12_17215</name>
</gene>
<organism evidence="1 2">
    <name type="scientific">Anaerosporomusa subterranea</name>
    <dbReference type="NCBI Taxonomy" id="1794912"/>
    <lineage>
        <taxon>Bacteria</taxon>
        <taxon>Bacillati</taxon>
        <taxon>Bacillota</taxon>
        <taxon>Negativicutes</taxon>
        <taxon>Acetonemataceae</taxon>
        <taxon>Anaerosporomusa</taxon>
    </lineage>
</organism>
<dbReference type="EMBL" id="LSGP01000006">
    <property type="protein sequence ID" value="KYZ77803.1"/>
    <property type="molecule type" value="Genomic_DNA"/>
</dbReference>
<dbReference type="STRING" id="1794912.AXX12_17215"/>
<reference evidence="1 2" key="1">
    <citation type="submission" date="2016-02" db="EMBL/GenBank/DDBJ databases">
        <title>Anaerosporomusa subterraneum gen. nov., sp. nov., a spore-forming obligate anaerobe isolated from saprolite.</title>
        <authorList>
            <person name="Choi J.K."/>
            <person name="Shah M."/>
            <person name="Yee N."/>
        </authorList>
    </citation>
    <scope>NUCLEOTIDE SEQUENCE [LARGE SCALE GENOMIC DNA]</scope>
    <source>
        <strain evidence="1 2">RU4</strain>
    </source>
</reference>
<evidence type="ECO:0000313" key="2">
    <source>
        <dbReference type="Proteomes" id="UP000076268"/>
    </source>
</evidence>
<dbReference type="RefSeq" id="WP_066237621.1">
    <property type="nucleotide sequence ID" value="NZ_LSGP01000006.1"/>
</dbReference>
<name>A0A154BUV3_ANASB</name>
<keyword evidence="2" id="KW-1185">Reference proteome</keyword>
<dbReference type="AlphaFoldDB" id="A0A154BUV3"/>
<proteinExistence type="predicted"/>
<accession>A0A154BUV3</accession>
<comment type="caution">
    <text evidence="1">The sequence shown here is derived from an EMBL/GenBank/DDBJ whole genome shotgun (WGS) entry which is preliminary data.</text>
</comment>
<sequence>MREYKVLEVKKKSTFGFSRLDASGLERILNEQAAVGWFFDKTLDGETMFLDKDTVMLVFYREK</sequence>
<dbReference type="OrthoDB" id="1684265at2"/>
<evidence type="ECO:0000313" key="1">
    <source>
        <dbReference type="EMBL" id="KYZ77803.1"/>
    </source>
</evidence>
<dbReference type="Pfam" id="PF13783">
    <property type="entry name" value="DUF4177"/>
    <property type="match status" value="1"/>
</dbReference>
<dbReference type="InterPro" id="IPR025234">
    <property type="entry name" value="YjzH-like"/>
</dbReference>